<evidence type="ECO:0000256" key="4">
    <source>
        <dbReference type="SAM" id="MobiDB-lite"/>
    </source>
</evidence>
<keyword evidence="2" id="KW-0408">Iron</keyword>
<sequence>MRNPGKHKGRGACSSPAPRFRSVRHEAVDDGWWQDEAPAPQTVVMPDPARTVISRNQSPDVPFDRSINPYRGCEHGCIYCFARPSHAYLDLSPGLDFETRLFAKLEAADRLKEELARPSYRCAPIVLGANTDAYQPVEKDYRISRGILEVLAECRHPVSILTKSGLILRDLDILVPMARRGLVNVMVSVTTLDSELKRRLEPRTPSGERRLAVVRRLNKAGVPTGVLLAPVIPAINDPELETIVAESAAAGAICVGSVILRLPHELSQLFREWLQAHYPDRAGRVMKILQSMRGGRDNDSDFGRRMRGQGPFAELIARRMQLARRRAGLYRREQVSMDCGQFRHPEVSDGQISLL</sequence>
<evidence type="ECO:0000313" key="6">
    <source>
        <dbReference type="EMBL" id="MEA5446343.1"/>
    </source>
</evidence>
<evidence type="ECO:0000313" key="7">
    <source>
        <dbReference type="Proteomes" id="UP001302316"/>
    </source>
</evidence>
<dbReference type="PANTHER" id="PTHR43432">
    <property type="entry name" value="SLR0285 PROTEIN"/>
    <property type="match status" value="1"/>
</dbReference>
<keyword evidence="1" id="KW-0479">Metal-binding</keyword>
<dbReference type="GO" id="GO:0051536">
    <property type="term" value="F:iron-sulfur cluster binding"/>
    <property type="evidence" value="ECO:0007669"/>
    <property type="project" value="UniProtKB-KW"/>
</dbReference>
<evidence type="ECO:0000256" key="3">
    <source>
        <dbReference type="ARBA" id="ARBA00023014"/>
    </source>
</evidence>
<gene>
    <name evidence="6" type="ORF">VCB98_10980</name>
</gene>
<dbReference type="CDD" id="cd01335">
    <property type="entry name" value="Radical_SAM"/>
    <property type="match status" value="1"/>
</dbReference>
<dbReference type="GO" id="GO:0003824">
    <property type="term" value="F:catalytic activity"/>
    <property type="evidence" value="ECO:0007669"/>
    <property type="project" value="InterPro"/>
</dbReference>
<dbReference type="SUPFAM" id="SSF102114">
    <property type="entry name" value="Radical SAM enzymes"/>
    <property type="match status" value="1"/>
</dbReference>
<dbReference type="PANTHER" id="PTHR43432:SF3">
    <property type="entry name" value="SLR0285 PROTEIN"/>
    <property type="match status" value="1"/>
</dbReference>
<dbReference type="SFLD" id="SFLDG01084">
    <property type="entry name" value="Uncharacterised_Radical_SAM_Su"/>
    <property type="match status" value="1"/>
</dbReference>
<reference evidence="6 7" key="1">
    <citation type="submission" date="2023-12" db="EMBL/GenBank/DDBJ databases">
        <title>Whole-genome sequencing of halo(alkali)philic microorganisms from hypersaline lakes.</title>
        <authorList>
            <person name="Sorokin D.Y."/>
            <person name="Merkel A.Y."/>
            <person name="Messina E."/>
            <person name="Yakimov M."/>
        </authorList>
    </citation>
    <scope>NUCLEOTIDE SEQUENCE [LARGE SCALE GENOMIC DNA]</scope>
    <source>
        <strain evidence="6 7">AB-CW1</strain>
    </source>
</reference>
<comment type="caution">
    <text evidence="6">The sequence shown here is derived from an EMBL/GenBank/DDBJ whole genome shotgun (WGS) entry which is preliminary data.</text>
</comment>
<dbReference type="Proteomes" id="UP001302316">
    <property type="component" value="Unassembled WGS sequence"/>
</dbReference>
<keyword evidence="7" id="KW-1185">Reference proteome</keyword>
<dbReference type="GO" id="GO:0046872">
    <property type="term" value="F:metal ion binding"/>
    <property type="evidence" value="ECO:0007669"/>
    <property type="project" value="UniProtKB-KW"/>
</dbReference>
<dbReference type="PROSITE" id="PS51918">
    <property type="entry name" value="RADICAL_SAM"/>
    <property type="match status" value="1"/>
</dbReference>
<protein>
    <submittedName>
        <fullName evidence="6">PA0069 family radical SAM protein</fullName>
    </submittedName>
</protein>
<accession>A0AAP6JG05</accession>
<keyword evidence="3" id="KW-0411">Iron-sulfur</keyword>
<dbReference type="RefSeq" id="WP_346052510.1">
    <property type="nucleotide sequence ID" value="NZ_JAYGII010000028.1"/>
</dbReference>
<evidence type="ECO:0000256" key="2">
    <source>
        <dbReference type="ARBA" id="ARBA00023004"/>
    </source>
</evidence>
<dbReference type="Pfam" id="PF04055">
    <property type="entry name" value="Radical_SAM"/>
    <property type="match status" value="1"/>
</dbReference>
<evidence type="ECO:0000256" key="1">
    <source>
        <dbReference type="ARBA" id="ARBA00022723"/>
    </source>
</evidence>
<dbReference type="Gene3D" id="3.80.30.30">
    <property type="match status" value="1"/>
</dbReference>
<dbReference type="SMART" id="SM00729">
    <property type="entry name" value="Elp3"/>
    <property type="match status" value="1"/>
</dbReference>
<dbReference type="InterPro" id="IPR040086">
    <property type="entry name" value="MJ0683-like"/>
</dbReference>
<dbReference type="InterPro" id="IPR058240">
    <property type="entry name" value="rSAM_sf"/>
</dbReference>
<feature type="region of interest" description="Disordered" evidence="4">
    <location>
        <begin position="1"/>
        <end position="20"/>
    </location>
</feature>
<dbReference type="NCBIfam" id="NF033668">
    <property type="entry name" value="rSAM_PA0069"/>
    <property type="match status" value="1"/>
</dbReference>
<dbReference type="AlphaFoldDB" id="A0AAP6JG05"/>
<dbReference type="EMBL" id="JAYGII010000028">
    <property type="protein sequence ID" value="MEA5446343.1"/>
    <property type="molecule type" value="Genomic_DNA"/>
</dbReference>
<organism evidence="6 7">
    <name type="scientific">Natronospira elongata</name>
    <dbReference type="NCBI Taxonomy" id="3110268"/>
    <lineage>
        <taxon>Bacteria</taxon>
        <taxon>Pseudomonadati</taxon>
        <taxon>Pseudomonadota</taxon>
        <taxon>Gammaproteobacteria</taxon>
        <taxon>Natronospirales</taxon>
        <taxon>Natronospiraceae</taxon>
        <taxon>Natronospira</taxon>
    </lineage>
</organism>
<evidence type="ECO:0000259" key="5">
    <source>
        <dbReference type="PROSITE" id="PS51918"/>
    </source>
</evidence>
<name>A0AAP6JG05_9GAMM</name>
<dbReference type="InterPro" id="IPR006638">
    <property type="entry name" value="Elp3/MiaA/NifB-like_rSAM"/>
</dbReference>
<dbReference type="SFLD" id="SFLDS00029">
    <property type="entry name" value="Radical_SAM"/>
    <property type="match status" value="1"/>
</dbReference>
<feature type="compositionally biased region" description="Basic residues" evidence="4">
    <location>
        <begin position="1"/>
        <end position="10"/>
    </location>
</feature>
<feature type="domain" description="Radical SAM core" evidence="5">
    <location>
        <begin position="59"/>
        <end position="296"/>
    </location>
</feature>
<proteinExistence type="predicted"/>
<dbReference type="InterPro" id="IPR007197">
    <property type="entry name" value="rSAM"/>
</dbReference>